<dbReference type="Gene3D" id="3.30.870.10">
    <property type="entry name" value="Endonuclease Chain A"/>
    <property type="match status" value="2"/>
</dbReference>
<evidence type="ECO:0000259" key="1">
    <source>
        <dbReference type="PROSITE" id="PS50035"/>
    </source>
</evidence>
<sequence>MSAWLGGLLLAAVTAWLATAWWHSRKPLPQGLHVLGSWRHAEALDLLLDETFLDARRQLQRHQAIFAEWQRLIDQARRLVVVDLFMLDDGPVGHSLCQALIRRKTQVPGLETVVLVDPINHCYGGCPAPQLEALRRAGIRAVICDLTPGRAPNPGWTALWRGLFRPLGNSPRGGWLPNPLGAGRVTLRSYLALLNLHANHRKTLVVDHGDGWQAVVSSANADSDSRDYRNAALRLSGPAALDLLHSELALARRSGLIGTPRCPAPPPADPAPALPRLRLLTEGAIRDALLTIVRQARPGETLELCAYYLAHRRVIHALLAAHRRGVTLRLLLDPNESHFGRASPGIPNRQTARELARAGLAIRWNGNARTHAHGKWLLRHGGGRPATLLIGSANLSRRSLDDHNFEANIQLEARDDHPVIRQARESFARYWHNRHGELHSRPFPEHDDATLWRYWRYRLMEASGWSTF</sequence>
<comment type="caution">
    <text evidence="2">The sequence shown here is derived from an EMBL/GenBank/DDBJ whole genome shotgun (WGS) entry which is preliminary data.</text>
</comment>
<dbReference type="PANTHER" id="PTHR21248:SF22">
    <property type="entry name" value="PHOSPHOLIPASE D"/>
    <property type="match status" value="1"/>
</dbReference>
<dbReference type="GO" id="GO:0032049">
    <property type="term" value="P:cardiolipin biosynthetic process"/>
    <property type="evidence" value="ECO:0007669"/>
    <property type="project" value="UniProtKB-ARBA"/>
</dbReference>
<dbReference type="Pfam" id="PF13091">
    <property type="entry name" value="PLDc_2"/>
    <property type="match status" value="1"/>
</dbReference>
<evidence type="ECO:0000313" key="3">
    <source>
        <dbReference type="Proteomes" id="UP000518892"/>
    </source>
</evidence>
<keyword evidence="3" id="KW-1185">Reference proteome</keyword>
<protein>
    <submittedName>
        <fullName evidence="2">Phosphatidylserine/phosphatidylglycerophosphate/ cardiolipin synthase-like enzyme</fullName>
    </submittedName>
</protein>
<dbReference type="Proteomes" id="UP000518892">
    <property type="component" value="Unassembled WGS sequence"/>
</dbReference>
<gene>
    <name evidence="2" type="ORF">FHR97_001895</name>
</gene>
<dbReference type="RefSeq" id="WP_183383534.1">
    <property type="nucleotide sequence ID" value="NZ_JACHXR010000004.1"/>
</dbReference>
<dbReference type="GO" id="GO:0030572">
    <property type="term" value="F:phosphatidyltransferase activity"/>
    <property type="evidence" value="ECO:0007669"/>
    <property type="project" value="UniProtKB-ARBA"/>
</dbReference>
<name>A0A7W5HLF6_9GAMM</name>
<dbReference type="SUPFAM" id="SSF56024">
    <property type="entry name" value="Phospholipase D/nuclease"/>
    <property type="match status" value="2"/>
</dbReference>
<dbReference type="EMBL" id="JACHXR010000004">
    <property type="protein sequence ID" value="MBB3231043.1"/>
    <property type="molecule type" value="Genomic_DNA"/>
</dbReference>
<accession>A0A7W5HLF6</accession>
<dbReference type="InterPro" id="IPR025202">
    <property type="entry name" value="PLD-like_dom"/>
</dbReference>
<feature type="domain" description="PLD phosphodiesterase" evidence="1">
    <location>
        <begin position="195"/>
        <end position="225"/>
    </location>
</feature>
<dbReference type="PANTHER" id="PTHR21248">
    <property type="entry name" value="CARDIOLIPIN SYNTHASE"/>
    <property type="match status" value="1"/>
</dbReference>
<organism evidence="2 3">
    <name type="scientific">Halomonas stenophila</name>
    <dbReference type="NCBI Taxonomy" id="795312"/>
    <lineage>
        <taxon>Bacteria</taxon>
        <taxon>Pseudomonadati</taxon>
        <taxon>Pseudomonadota</taxon>
        <taxon>Gammaproteobacteria</taxon>
        <taxon>Oceanospirillales</taxon>
        <taxon>Halomonadaceae</taxon>
        <taxon>Halomonas</taxon>
    </lineage>
</organism>
<proteinExistence type="predicted"/>
<dbReference type="PROSITE" id="PS50035">
    <property type="entry name" value="PLD"/>
    <property type="match status" value="1"/>
</dbReference>
<dbReference type="InterPro" id="IPR001736">
    <property type="entry name" value="PLipase_D/transphosphatidylase"/>
</dbReference>
<dbReference type="AlphaFoldDB" id="A0A7W5HLF6"/>
<reference evidence="2 3" key="1">
    <citation type="submission" date="2020-08" db="EMBL/GenBank/DDBJ databases">
        <title>Genomic Encyclopedia of Type Strains, Phase III (KMG-III): the genomes of soil and plant-associated and newly described type strains.</title>
        <authorList>
            <person name="Whitman W."/>
        </authorList>
    </citation>
    <scope>NUCLEOTIDE SEQUENCE [LARGE SCALE GENOMIC DNA]</scope>
    <source>
        <strain evidence="2 3">CECT 7744</strain>
    </source>
</reference>
<evidence type="ECO:0000313" key="2">
    <source>
        <dbReference type="EMBL" id="MBB3231043.1"/>
    </source>
</evidence>